<dbReference type="GO" id="GO:0016853">
    <property type="term" value="F:isomerase activity"/>
    <property type="evidence" value="ECO:0007669"/>
    <property type="project" value="UniProtKB-KW"/>
</dbReference>
<comment type="similarity">
    <text evidence="1">Belongs to the NAD(P)-dependent epimerase/dehydratase family.</text>
</comment>
<dbReference type="Gene3D" id="3.40.50.720">
    <property type="entry name" value="NAD(P)-binding Rossmann-like Domain"/>
    <property type="match status" value="1"/>
</dbReference>
<accession>A0AAN8VQQ7</accession>
<sequence length="369" mass="40959">MDAYNMPSWGQFPPIPLNSQTDRVGKNLIISRKAPNMPFLACSARFKFETAESDSDSRNRMFILGMGYVGQPFANDLKKQGWTVSGTCTSIVKKKKLEEMGLNVYQFDANDPELEVLDSLKYHTHLVVSIPSIVGIGDPLLCHQDLLRSALVDGNLRWLCYLSSTSMLIVYMETVEGHGLMRTVLMHSSHPVNPTSEAAKARLAAEQGWSKFGLHLGLHVHAFRLGGIYGPGRSAIDTIIMQGPLSEGQKMRTRRSYTSRIHVADICQALKASISKPSLGNIYNIVDDNPAPRAEVFAFARDLIEKKWPGQIKQFKSAGQTDQGIANEMPRGEKRVSNARMKSELGVRLLYPDYNSGLLSIIDQMGRSS</sequence>
<keyword evidence="6" id="KW-1185">Reference proteome</keyword>
<dbReference type="PANTHER" id="PTHR43574">
    <property type="entry name" value="EPIMERASE-RELATED"/>
    <property type="match status" value="1"/>
</dbReference>
<dbReference type="EMBL" id="JBAMMX010000005">
    <property type="protein sequence ID" value="KAK6939428.1"/>
    <property type="molecule type" value="Genomic_DNA"/>
</dbReference>
<organism evidence="5 6">
    <name type="scientific">Dillenia turbinata</name>
    <dbReference type="NCBI Taxonomy" id="194707"/>
    <lineage>
        <taxon>Eukaryota</taxon>
        <taxon>Viridiplantae</taxon>
        <taxon>Streptophyta</taxon>
        <taxon>Embryophyta</taxon>
        <taxon>Tracheophyta</taxon>
        <taxon>Spermatophyta</taxon>
        <taxon>Magnoliopsida</taxon>
        <taxon>eudicotyledons</taxon>
        <taxon>Gunneridae</taxon>
        <taxon>Pentapetalae</taxon>
        <taxon>Dilleniales</taxon>
        <taxon>Dilleniaceae</taxon>
        <taxon>Dillenia</taxon>
    </lineage>
</organism>
<keyword evidence="3" id="KW-0413">Isomerase</keyword>
<dbReference type="InterPro" id="IPR036291">
    <property type="entry name" value="NAD(P)-bd_dom_sf"/>
</dbReference>
<dbReference type="AlphaFoldDB" id="A0AAN8VQQ7"/>
<evidence type="ECO:0000256" key="2">
    <source>
        <dbReference type="ARBA" id="ARBA00023027"/>
    </source>
</evidence>
<evidence type="ECO:0000256" key="1">
    <source>
        <dbReference type="ARBA" id="ARBA00007637"/>
    </source>
</evidence>
<dbReference type="Pfam" id="PF01370">
    <property type="entry name" value="Epimerase"/>
    <property type="match status" value="1"/>
</dbReference>
<comment type="caution">
    <text evidence="5">The sequence shown here is derived from an EMBL/GenBank/DDBJ whole genome shotgun (WGS) entry which is preliminary data.</text>
</comment>
<proteinExistence type="inferred from homology"/>
<keyword evidence="2" id="KW-0520">NAD</keyword>
<evidence type="ECO:0000313" key="6">
    <source>
        <dbReference type="Proteomes" id="UP001370490"/>
    </source>
</evidence>
<dbReference type="Proteomes" id="UP001370490">
    <property type="component" value="Unassembled WGS sequence"/>
</dbReference>
<protein>
    <recommendedName>
        <fullName evidence="4">NAD-dependent epimerase/dehydratase domain-containing protein</fullName>
    </recommendedName>
</protein>
<evidence type="ECO:0000256" key="3">
    <source>
        <dbReference type="ARBA" id="ARBA00023235"/>
    </source>
</evidence>
<gene>
    <name evidence="5" type="ORF">RJ641_028959</name>
</gene>
<dbReference type="InterPro" id="IPR001509">
    <property type="entry name" value="Epimerase_deHydtase"/>
</dbReference>
<evidence type="ECO:0000313" key="5">
    <source>
        <dbReference type="EMBL" id="KAK6939428.1"/>
    </source>
</evidence>
<dbReference type="SUPFAM" id="SSF51735">
    <property type="entry name" value="NAD(P)-binding Rossmann-fold domains"/>
    <property type="match status" value="1"/>
</dbReference>
<name>A0AAN8VQQ7_9MAGN</name>
<feature type="domain" description="NAD-dependent epimerase/dehydratase" evidence="4">
    <location>
        <begin position="63"/>
        <end position="285"/>
    </location>
</feature>
<evidence type="ECO:0000259" key="4">
    <source>
        <dbReference type="Pfam" id="PF01370"/>
    </source>
</evidence>
<reference evidence="5 6" key="1">
    <citation type="submission" date="2023-12" db="EMBL/GenBank/DDBJ databases">
        <title>A high-quality genome assembly for Dillenia turbinata (Dilleniales).</title>
        <authorList>
            <person name="Chanderbali A."/>
        </authorList>
    </citation>
    <scope>NUCLEOTIDE SEQUENCE [LARGE SCALE GENOMIC DNA]</scope>
    <source>
        <strain evidence="5">LSX21</strain>
        <tissue evidence="5">Leaf</tissue>
    </source>
</reference>